<sequence>MNSEQDPSVFLTNFFKAIIFFSLIVVGLLVLLAFSLAVPDALSWLSYKLHELRMRRGIGDALAQDMENSMVENRVVENGPGRGEERVWWATDFEPPANVH</sequence>
<keyword evidence="3" id="KW-1185">Reference proteome</keyword>
<organism evidence="2 3">
    <name type="scientific">Letharia columbiana</name>
    <dbReference type="NCBI Taxonomy" id="112416"/>
    <lineage>
        <taxon>Eukaryota</taxon>
        <taxon>Fungi</taxon>
        <taxon>Dikarya</taxon>
        <taxon>Ascomycota</taxon>
        <taxon>Pezizomycotina</taxon>
        <taxon>Lecanoromycetes</taxon>
        <taxon>OSLEUM clade</taxon>
        <taxon>Lecanoromycetidae</taxon>
        <taxon>Lecanorales</taxon>
        <taxon>Lecanorineae</taxon>
        <taxon>Parmeliaceae</taxon>
        <taxon>Letharia</taxon>
    </lineage>
</organism>
<comment type="caution">
    <text evidence="2">The sequence shown here is derived from an EMBL/GenBank/DDBJ whole genome shotgun (WGS) entry which is preliminary data.</text>
</comment>
<evidence type="ECO:0000256" key="1">
    <source>
        <dbReference type="SAM" id="Phobius"/>
    </source>
</evidence>
<keyword evidence="1" id="KW-1133">Transmembrane helix</keyword>
<proteinExistence type="predicted"/>
<feature type="transmembrane region" description="Helical" evidence="1">
    <location>
        <begin position="20"/>
        <end position="47"/>
    </location>
</feature>
<keyword evidence="1" id="KW-0472">Membrane</keyword>
<protein>
    <submittedName>
        <fullName evidence="2">Uncharacterized protein</fullName>
    </submittedName>
</protein>
<dbReference type="AlphaFoldDB" id="A0A8H6FMN0"/>
<dbReference type="GeneID" id="59292126"/>
<evidence type="ECO:0000313" key="2">
    <source>
        <dbReference type="EMBL" id="KAF6231337.1"/>
    </source>
</evidence>
<dbReference type="EMBL" id="JACCJC010000058">
    <property type="protein sequence ID" value="KAF6231337.1"/>
    <property type="molecule type" value="Genomic_DNA"/>
</dbReference>
<dbReference type="RefSeq" id="XP_037160770.1">
    <property type="nucleotide sequence ID" value="XM_037312365.1"/>
</dbReference>
<accession>A0A8H6FMN0</accession>
<reference evidence="2 3" key="1">
    <citation type="journal article" date="2020" name="Genomics">
        <title>Complete, high-quality genomes from long-read metagenomic sequencing of two wolf lichen thalli reveals enigmatic genome architecture.</title>
        <authorList>
            <person name="McKenzie S.K."/>
            <person name="Walston R.F."/>
            <person name="Allen J.L."/>
        </authorList>
    </citation>
    <scope>NUCLEOTIDE SEQUENCE [LARGE SCALE GENOMIC DNA]</scope>
    <source>
        <strain evidence="2">WasteWater2</strain>
    </source>
</reference>
<gene>
    <name evidence="2" type="ORF">HO173_010480</name>
</gene>
<evidence type="ECO:0000313" key="3">
    <source>
        <dbReference type="Proteomes" id="UP000578531"/>
    </source>
</evidence>
<name>A0A8H6FMN0_9LECA</name>
<dbReference type="Proteomes" id="UP000578531">
    <property type="component" value="Unassembled WGS sequence"/>
</dbReference>
<keyword evidence="1" id="KW-0812">Transmembrane</keyword>